<protein>
    <submittedName>
        <fullName evidence="2">Uncharacterized protein</fullName>
    </submittedName>
</protein>
<sequence length="154" mass="16922">MSRWGNLHTPLKAGTQKLLRPPNTNWQWNGGDIKVIEVDSDKDDKGEDKQDAPEVTSAQVRALCEQLEAVSTLIGDHAIRSANSPARATLCDAVKADIILGLYFVVYPLVVRGTVMHITSSNVVIVPLDQGRSRNIDLPGMKQEWNALIKGVPR</sequence>
<feature type="region of interest" description="Disordered" evidence="1">
    <location>
        <begin position="1"/>
        <end position="20"/>
    </location>
</feature>
<dbReference type="Proteomes" id="UP001221757">
    <property type="component" value="Unassembled WGS sequence"/>
</dbReference>
<evidence type="ECO:0000313" key="3">
    <source>
        <dbReference type="Proteomes" id="UP001221757"/>
    </source>
</evidence>
<dbReference type="EMBL" id="JARKIE010000440">
    <property type="protein sequence ID" value="KAJ7639597.1"/>
    <property type="molecule type" value="Genomic_DNA"/>
</dbReference>
<name>A0AAD7C5V5_MYCRO</name>
<comment type="caution">
    <text evidence="2">The sequence shown here is derived from an EMBL/GenBank/DDBJ whole genome shotgun (WGS) entry which is preliminary data.</text>
</comment>
<organism evidence="2 3">
    <name type="scientific">Mycena rosella</name>
    <name type="common">Pink bonnet</name>
    <name type="synonym">Agaricus rosellus</name>
    <dbReference type="NCBI Taxonomy" id="1033263"/>
    <lineage>
        <taxon>Eukaryota</taxon>
        <taxon>Fungi</taxon>
        <taxon>Dikarya</taxon>
        <taxon>Basidiomycota</taxon>
        <taxon>Agaricomycotina</taxon>
        <taxon>Agaricomycetes</taxon>
        <taxon>Agaricomycetidae</taxon>
        <taxon>Agaricales</taxon>
        <taxon>Marasmiineae</taxon>
        <taxon>Mycenaceae</taxon>
        <taxon>Mycena</taxon>
    </lineage>
</organism>
<proteinExistence type="predicted"/>
<dbReference type="AlphaFoldDB" id="A0AAD7C5V5"/>
<evidence type="ECO:0000256" key="1">
    <source>
        <dbReference type="SAM" id="MobiDB-lite"/>
    </source>
</evidence>
<gene>
    <name evidence="2" type="ORF">B0H17DRAFT_1149198</name>
</gene>
<reference evidence="2" key="1">
    <citation type="submission" date="2023-03" db="EMBL/GenBank/DDBJ databases">
        <title>Massive genome expansion in bonnet fungi (Mycena s.s.) driven by repeated elements and novel gene families across ecological guilds.</title>
        <authorList>
            <consortium name="Lawrence Berkeley National Laboratory"/>
            <person name="Harder C.B."/>
            <person name="Miyauchi S."/>
            <person name="Viragh M."/>
            <person name="Kuo A."/>
            <person name="Thoen E."/>
            <person name="Andreopoulos B."/>
            <person name="Lu D."/>
            <person name="Skrede I."/>
            <person name="Drula E."/>
            <person name="Henrissat B."/>
            <person name="Morin E."/>
            <person name="Kohler A."/>
            <person name="Barry K."/>
            <person name="LaButti K."/>
            <person name="Morin E."/>
            <person name="Salamov A."/>
            <person name="Lipzen A."/>
            <person name="Mereny Z."/>
            <person name="Hegedus B."/>
            <person name="Baldrian P."/>
            <person name="Stursova M."/>
            <person name="Weitz H."/>
            <person name="Taylor A."/>
            <person name="Grigoriev I.V."/>
            <person name="Nagy L.G."/>
            <person name="Martin F."/>
            <person name="Kauserud H."/>
        </authorList>
    </citation>
    <scope>NUCLEOTIDE SEQUENCE</scope>
    <source>
        <strain evidence="2">CBHHK067</strain>
    </source>
</reference>
<accession>A0AAD7C5V5</accession>
<keyword evidence="3" id="KW-1185">Reference proteome</keyword>
<evidence type="ECO:0000313" key="2">
    <source>
        <dbReference type="EMBL" id="KAJ7639597.1"/>
    </source>
</evidence>